<dbReference type="KEGG" id="pdh:B9T62_30940"/>
<evidence type="ECO:0008006" key="3">
    <source>
        <dbReference type="Google" id="ProtNLM"/>
    </source>
</evidence>
<proteinExistence type="predicted"/>
<accession>A0A2Z2KX58</accession>
<evidence type="ECO:0000313" key="2">
    <source>
        <dbReference type="Proteomes" id="UP000249890"/>
    </source>
</evidence>
<dbReference type="EMBL" id="CP021780">
    <property type="protein sequence ID" value="ASA24788.1"/>
    <property type="molecule type" value="Genomic_DNA"/>
</dbReference>
<dbReference type="Proteomes" id="UP000249890">
    <property type="component" value="Chromosome"/>
</dbReference>
<dbReference type="AlphaFoldDB" id="A0A2Z2KX58"/>
<name>A0A2Z2KX58_9BACL</name>
<organism evidence="1 2">
    <name type="scientific">Paenibacillus donghaensis</name>
    <dbReference type="NCBI Taxonomy" id="414771"/>
    <lineage>
        <taxon>Bacteria</taxon>
        <taxon>Bacillati</taxon>
        <taxon>Bacillota</taxon>
        <taxon>Bacilli</taxon>
        <taxon>Bacillales</taxon>
        <taxon>Paenibacillaceae</taxon>
        <taxon>Paenibacillus</taxon>
    </lineage>
</organism>
<reference evidence="1 2" key="1">
    <citation type="submission" date="2017-06" db="EMBL/GenBank/DDBJ databases">
        <title>Complete genome sequence of Paenibacillus donghaensis KCTC 13049T isolated from East Sea sediment, South Korea.</title>
        <authorList>
            <person name="Jung B.K."/>
            <person name="Hong S.-J."/>
            <person name="Shin J.-H."/>
        </authorList>
    </citation>
    <scope>NUCLEOTIDE SEQUENCE [LARGE SCALE GENOMIC DNA]</scope>
    <source>
        <strain evidence="1 2">KCTC 13049</strain>
    </source>
</reference>
<gene>
    <name evidence="1" type="ORF">B9T62_30940</name>
</gene>
<sequence>MYLVEDQQIKFVLYLTEGWIILELDLNGINVDSLVQMLKASFTLDNWDGILQIADRLYTEINTFYNVNQQEHARGQKVSRHGLKRSIVYYFGYSMCLKGIALEKLGRYNEARECVAMYEELGWINGMDEERWAEVEYYREIAKANRYIIELREGNISVLPDYLVFLRKNEEEVLPGVLYILDSAIKHGYNVDHVLEEFREQIDSMGEYYETKRNVRYYIDYIYQEARYYSIQGKMEYAIDTLLRSLESSVKLKDDTGFRKSAALFELLRNQNQATSDQLDKYLSLMEQILD</sequence>
<keyword evidence="2" id="KW-1185">Reference proteome</keyword>
<protein>
    <recommendedName>
        <fullName evidence="3">DNA-binding protein</fullName>
    </recommendedName>
</protein>
<evidence type="ECO:0000313" key="1">
    <source>
        <dbReference type="EMBL" id="ASA24788.1"/>
    </source>
</evidence>